<dbReference type="Proteomes" id="UP000236594">
    <property type="component" value="Unassembled WGS sequence"/>
</dbReference>
<accession>A0A316WZS2</accession>
<evidence type="ECO:0000256" key="1">
    <source>
        <dbReference type="SAM" id="Phobius"/>
    </source>
</evidence>
<gene>
    <name evidence="2" type="ORF">C1631_018925</name>
</gene>
<sequence length="272" mass="31370">MSKKKLLIHEVFDKAREDFPNKNSKSGLSSELSDLFESEMNFIIHEKTFIRYYDAYIGTGKEMDIKDIVILDKLSQYVGFKTFVDFSKNFIRKEEPGKSTTLKIDVDDEELLSEKIGNHIRITINQHFKMPEFVKQNGLGIAGVLLVGSLFIGNYYYSSKNKSPLGIFGPINEMNCMYWDKNEYKLASCEDKDPTHNLMPKDTIQLRYFKRITRKDTLTVDNALGRTWYSKYSGNVEFFTMDGVDPDNGRELRSSTPYIIDKYAGISVAVEE</sequence>
<keyword evidence="1" id="KW-0472">Membrane</keyword>
<organism evidence="2 3">
    <name type="scientific">Chryseobacterium phosphatilyticum</name>
    <dbReference type="NCBI Taxonomy" id="475075"/>
    <lineage>
        <taxon>Bacteria</taxon>
        <taxon>Pseudomonadati</taxon>
        <taxon>Bacteroidota</taxon>
        <taxon>Flavobacteriia</taxon>
        <taxon>Flavobacteriales</taxon>
        <taxon>Weeksellaceae</taxon>
        <taxon>Chryseobacterium group</taxon>
        <taxon>Chryseobacterium</taxon>
    </lineage>
</organism>
<keyword evidence="3" id="KW-1185">Reference proteome</keyword>
<evidence type="ECO:0000313" key="2">
    <source>
        <dbReference type="EMBL" id="PWN66797.1"/>
    </source>
</evidence>
<reference evidence="2 3" key="1">
    <citation type="submission" date="2018-04" db="EMBL/GenBank/DDBJ databases">
        <title>Draft Genome Sequence of Phosphate-Solubilizing Chryseobacterium sp. ISE14 that is a Biocontrol and Plant Growth-Promoting Rhizobacterium Isolated from Cucumber.</title>
        <authorList>
            <person name="Jeong J.-J."/>
            <person name="Sang M.K."/>
            <person name="Choi I.-G."/>
            <person name="Kim K.D."/>
        </authorList>
    </citation>
    <scope>NUCLEOTIDE SEQUENCE [LARGE SCALE GENOMIC DNA]</scope>
    <source>
        <strain evidence="2 3">ISE14</strain>
    </source>
</reference>
<proteinExistence type="predicted"/>
<dbReference type="EMBL" id="PPED02000005">
    <property type="protein sequence ID" value="PWN66797.1"/>
    <property type="molecule type" value="Genomic_DNA"/>
</dbReference>
<feature type="transmembrane region" description="Helical" evidence="1">
    <location>
        <begin position="138"/>
        <end position="157"/>
    </location>
</feature>
<protein>
    <submittedName>
        <fullName evidence="2">Uncharacterized protein</fullName>
    </submittedName>
</protein>
<name>A0A316WZS2_9FLAO</name>
<keyword evidence="1" id="KW-1133">Transmembrane helix</keyword>
<dbReference type="AlphaFoldDB" id="A0A316WZS2"/>
<dbReference type="OrthoDB" id="1340494at2"/>
<dbReference type="RefSeq" id="WP_103247333.1">
    <property type="nucleotide sequence ID" value="NZ_PPED02000005.1"/>
</dbReference>
<evidence type="ECO:0000313" key="3">
    <source>
        <dbReference type="Proteomes" id="UP000236594"/>
    </source>
</evidence>
<comment type="caution">
    <text evidence="2">The sequence shown here is derived from an EMBL/GenBank/DDBJ whole genome shotgun (WGS) entry which is preliminary data.</text>
</comment>
<keyword evidence="1" id="KW-0812">Transmembrane</keyword>